<dbReference type="InterPro" id="IPR036691">
    <property type="entry name" value="Endo/exonu/phosph_ase_sf"/>
</dbReference>
<proteinExistence type="predicted"/>
<protein>
    <recommendedName>
        <fullName evidence="2">Endonuclease/exonuclease/phosphatase domain-containing protein</fullName>
    </recommendedName>
</protein>
<evidence type="ECO:0000313" key="1">
    <source>
        <dbReference type="EMBL" id="KOF99276.1"/>
    </source>
</evidence>
<gene>
    <name evidence="1" type="ORF">OCBIM_22018194mg</name>
</gene>
<sequence>MWLKRRDEERYGCFFSTYGLESGRIEEEVEEFWRELIECGDRVGKIGYVVLLGDLNARVENEEIENVVGKYGVFGRNESGRRLLEMCMEQELVKGTVVDRALMDYILIDKRVVGRLLDMHLMRGEGGGVSDHLLVQFKFMDLEKAYNRVDRDEM</sequence>
<accession>A0A0L8ICS8</accession>
<dbReference type="SUPFAM" id="SSF56219">
    <property type="entry name" value="DNase I-like"/>
    <property type="match status" value="1"/>
</dbReference>
<dbReference type="EMBL" id="KQ415990">
    <property type="protein sequence ID" value="KOF99276.1"/>
    <property type="molecule type" value="Genomic_DNA"/>
</dbReference>
<evidence type="ECO:0008006" key="2">
    <source>
        <dbReference type="Google" id="ProtNLM"/>
    </source>
</evidence>
<organism evidence="1">
    <name type="scientific">Octopus bimaculoides</name>
    <name type="common">California two-spotted octopus</name>
    <dbReference type="NCBI Taxonomy" id="37653"/>
    <lineage>
        <taxon>Eukaryota</taxon>
        <taxon>Metazoa</taxon>
        <taxon>Spiralia</taxon>
        <taxon>Lophotrochozoa</taxon>
        <taxon>Mollusca</taxon>
        <taxon>Cephalopoda</taxon>
        <taxon>Coleoidea</taxon>
        <taxon>Octopodiformes</taxon>
        <taxon>Octopoda</taxon>
        <taxon>Incirrata</taxon>
        <taxon>Octopodidae</taxon>
        <taxon>Octopus</taxon>
    </lineage>
</organism>
<reference evidence="1" key="1">
    <citation type="submission" date="2015-07" db="EMBL/GenBank/DDBJ databases">
        <title>MeaNS - Measles Nucleotide Surveillance Program.</title>
        <authorList>
            <person name="Tran T."/>
            <person name="Druce J."/>
        </authorList>
    </citation>
    <scope>NUCLEOTIDE SEQUENCE</scope>
    <source>
        <strain evidence="1">UCB-OBI-ISO-001</strain>
        <tissue evidence="1">Gonad</tissue>
    </source>
</reference>
<dbReference type="Gene3D" id="3.60.10.10">
    <property type="entry name" value="Endonuclease/exonuclease/phosphatase"/>
    <property type="match status" value="1"/>
</dbReference>
<name>A0A0L8ICS8_OCTBM</name>
<dbReference type="AlphaFoldDB" id="A0A0L8ICS8"/>